<dbReference type="Proteomes" id="UP000005954">
    <property type="component" value="Unassembled WGS sequence"/>
</dbReference>
<reference evidence="9 10" key="1">
    <citation type="submission" date="2005-12" db="EMBL/GenBank/DDBJ databases">
        <authorList>
            <person name="Moran M.A."/>
            <person name="Ferriera S."/>
            <person name="Johnson J."/>
            <person name="Kravitz S."/>
            <person name="Halpern A."/>
            <person name="Remington K."/>
            <person name="Beeson K."/>
            <person name="Tran B."/>
            <person name="Rogers Y.-H."/>
            <person name="Friedman R."/>
            <person name="Venter J.C."/>
        </authorList>
    </citation>
    <scope>NUCLEOTIDE SEQUENCE [LARGE SCALE GENOMIC DNA]</scope>
    <source>
        <strain evidence="10">ATCC BAA-591 / DSM 15170 / ISM</strain>
    </source>
</reference>
<dbReference type="GO" id="GO:0016020">
    <property type="term" value="C:membrane"/>
    <property type="evidence" value="ECO:0007669"/>
    <property type="project" value="UniProtKB-SubCell"/>
</dbReference>
<feature type="transmembrane region" description="Helical" evidence="7">
    <location>
        <begin position="148"/>
        <end position="175"/>
    </location>
</feature>
<dbReference type="AlphaFoldDB" id="A3SQ40"/>
<evidence type="ECO:0000256" key="4">
    <source>
        <dbReference type="ARBA" id="ARBA00022748"/>
    </source>
</evidence>
<dbReference type="STRING" id="89187.ISM_16980"/>
<comment type="caution">
    <text evidence="9">The sequence shown here is derived from an EMBL/GenBank/DDBJ whole genome shotgun (WGS) entry which is preliminary data.</text>
</comment>
<comment type="subcellular location">
    <subcellularLocation>
        <location evidence="1">Membrane</location>
        <topology evidence="1">Multi-pass membrane protein</topology>
    </subcellularLocation>
</comment>
<feature type="domain" description="Cytochrome C biogenesis protein transmembrane" evidence="8">
    <location>
        <begin position="26"/>
        <end position="239"/>
    </location>
</feature>
<evidence type="ECO:0000259" key="8">
    <source>
        <dbReference type="Pfam" id="PF02683"/>
    </source>
</evidence>
<evidence type="ECO:0000256" key="3">
    <source>
        <dbReference type="ARBA" id="ARBA00022692"/>
    </source>
</evidence>
<dbReference type="InterPro" id="IPR003834">
    <property type="entry name" value="Cyt_c_assmbl_TM_dom"/>
</dbReference>
<dbReference type="PANTHER" id="PTHR31272:SF4">
    <property type="entry name" value="CYTOCHROME C-TYPE BIOGENESIS PROTEIN HI_1454-RELATED"/>
    <property type="match status" value="1"/>
</dbReference>
<dbReference type="eggNOG" id="COG0785">
    <property type="taxonomic scope" value="Bacteria"/>
</dbReference>
<evidence type="ECO:0000256" key="1">
    <source>
        <dbReference type="ARBA" id="ARBA00004141"/>
    </source>
</evidence>
<evidence type="ECO:0000256" key="7">
    <source>
        <dbReference type="SAM" id="Phobius"/>
    </source>
</evidence>
<evidence type="ECO:0000256" key="5">
    <source>
        <dbReference type="ARBA" id="ARBA00022989"/>
    </source>
</evidence>
<keyword evidence="10" id="KW-1185">Reference proteome</keyword>
<keyword evidence="4" id="KW-0201">Cytochrome c-type biogenesis</keyword>
<evidence type="ECO:0000256" key="2">
    <source>
        <dbReference type="ARBA" id="ARBA00006143"/>
    </source>
</evidence>
<dbReference type="EMBL" id="AALY01000002">
    <property type="protein sequence ID" value="EAP76580.1"/>
    <property type="molecule type" value="Genomic_DNA"/>
</dbReference>
<sequence>MTPPRKYRMSLPMFGIDLIDASLLPAMFVALAAGIISFLSPCVLPIVPPYLAYMSGTTLADLSAGDRRRNAAVVPAIFFVMGLSTIFLILGFAASVAGTMILQFQGYFNALAGITVMVFGLHFLQILRLPFLNREARVDAGDRGGSAFGAYLLGLAFAFGWTPCIGPQLGAILSLAASEASVPRGTALLAVYAMGLGLPFILVALFLPRMGGFLGWMKRHMDVIERIMGLLLWTIGLMMLTGGFSAFAYWLLELFPALALLG</sequence>
<dbReference type="HOGENOM" id="CLU_053225_2_1_5"/>
<protein>
    <submittedName>
        <fullName evidence="9">Putative cytochrome c-type biogenesis protein CcdA</fullName>
    </submittedName>
</protein>
<feature type="transmembrane region" description="Helical" evidence="7">
    <location>
        <begin position="227"/>
        <end position="252"/>
    </location>
</feature>
<evidence type="ECO:0000313" key="9">
    <source>
        <dbReference type="EMBL" id="EAP76580.1"/>
    </source>
</evidence>
<dbReference type="GO" id="GO:0017004">
    <property type="term" value="P:cytochrome complex assembly"/>
    <property type="evidence" value="ECO:0007669"/>
    <property type="project" value="UniProtKB-KW"/>
</dbReference>
<comment type="similarity">
    <text evidence="2">Belongs to the DsbD family.</text>
</comment>
<dbReference type="InterPro" id="IPR051790">
    <property type="entry name" value="Cytochrome_c-biogenesis_DsbD"/>
</dbReference>
<organism evidence="9 10">
    <name type="scientific">Roseovarius nubinhibens (strain ATCC BAA-591 / DSM 15170 / ISM)</name>
    <dbReference type="NCBI Taxonomy" id="89187"/>
    <lineage>
        <taxon>Bacteria</taxon>
        <taxon>Pseudomonadati</taxon>
        <taxon>Pseudomonadota</taxon>
        <taxon>Alphaproteobacteria</taxon>
        <taxon>Rhodobacterales</taxon>
        <taxon>Roseobacteraceae</taxon>
        <taxon>Roseovarius</taxon>
    </lineage>
</organism>
<feature type="transmembrane region" description="Helical" evidence="7">
    <location>
        <begin position="187"/>
        <end position="207"/>
    </location>
</feature>
<keyword evidence="6 7" id="KW-0472">Membrane</keyword>
<dbReference type="Pfam" id="PF02683">
    <property type="entry name" value="DsbD_TM"/>
    <property type="match status" value="1"/>
</dbReference>
<evidence type="ECO:0000256" key="6">
    <source>
        <dbReference type="ARBA" id="ARBA00023136"/>
    </source>
</evidence>
<keyword evidence="3 7" id="KW-0812">Transmembrane</keyword>
<feature type="transmembrane region" description="Helical" evidence="7">
    <location>
        <begin position="76"/>
        <end position="101"/>
    </location>
</feature>
<keyword evidence="5 7" id="KW-1133">Transmembrane helix</keyword>
<proteinExistence type="inferred from homology"/>
<accession>A3SQ40</accession>
<name>A3SQ40_ROSNI</name>
<feature type="transmembrane region" description="Helical" evidence="7">
    <location>
        <begin position="107"/>
        <end position="127"/>
    </location>
</feature>
<evidence type="ECO:0000313" key="10">
    <source>
        <dbReference type="Proteomes" id="UP000005954"/>
    </source>
</evidence>
<gene>
    <name evidence="9" type="ORF">ISM_16980</name>
</gene>
<dbReference type="PANTHER" id="PTHR31272">
    <property type="entry name" value="CYTOCHROME C-TYPE BIOGENESIS PROTEIN HI_1454-RELATED"/>
    <property type="match status" value="1"/>
</dbReference>